<dbReference type="InterPro" id="IPR034035">
    <property type="entry name" value="Astacin-like_dom"/>
</dbReference>
<dbReference type="InterPro" id="IPR001506">
    <property type="entry name" value="Peptidase_M12A"/>
</dbReference>
<evidence type="ECO:0000256" key="5">
    <source>
        <dbReference type="ARBA" id="ARBA00023049"/>
    </source>
</evidence>
<reference evidence="9" key="1">
    <citation type="submission" date="2023-01" db="EMBL/GenBank/DDBJ databases">
        <title>Phages are important unrecognized players in the ecology of the oral pathogen Porphyromonas gingivalis.</title>
        <authorList>
            <person name="Matrishin C.B."/>
            <person name="Kauffman K.M."/>
        </authorList>
    </citation>
    <scope>NUCLEOTIDE SEQUENCE</scope>
    <source>
        <strain evidence="9">HG1691old</strain>
    </source>
</reference>
<dbReference type="AlphaFoldDB" id="A0AAE9X6K8"/>
<protein>
    <submittedName>
        <fullName evidence="9">M12 family metallopeptidase</fullName>
    </submittedName>
</protein>
<evidence type="ECO:0000313" key="10">
    <source>
        <dbReference type="Proteomes" id="UP001179540"/>
    </source>
</evidence>
<feature type="active site" evidence="6">
    <location>
        <position position="225"/>
    </location>
</feature>
<dbReference type="RefSeq" id="WP_051892381.1">
    <property type="nucleotide sequence ID" value="NZ_CP007756.1"/>
</dbReference>
<proteinExistence type="predicted"/>
<dbReference type="SUPFAM" id="SSF55486">
    <property type="entry name" value="Metalloproteases ('zincins'), catalytic domain"/>
    <property type="match status" value="1"/>
</dbReference>
<dbReference type="GO" id="GO:0004222">
    <property type="term" value="F:metalloendopeptidase activity"/>
    <property type="evidence" value="ECO:0007669"/>
    <property type="project" value="UniProtKB-UniRule"/>
</dbReference>
<dbReference type="InterPro" id="IPR024079">
    <property type="entry name" value="MetalloPept_cat_dom_sf"/>
</dbReference>
<dbReference type="CDD" id="cd04280">
    <property type="entry name" value="ZnMc_astacin_like"/>
    <property type="match status" value="1"/>
</dbReference>
<dbReference type="GO" id="GO:0006508">
    <property type="term" value="P:proteolysis"/>
    <property type="evidence" value="ECO:0007669"/>
    <property type="project" value="UniProtKB-KW"/>
</dbReference>
<feature type="binding site" evidence="6">
    <location>
        <position position="224"/>
    </location>
    <ligand>
        <name>Zn(2+)</name>
        <dbReference type="ChEBI" id="CHEBI:29105"/>
        <note>catalytic</note>
    </ligand>
</feature>
<comment type="cofactor">
    <cofactor evidence="6">
        <name>Zn(2+)</name>
        <dbReference type="ChEBI" id="CHEBI:29105"/>
    </cofactor>
    <text evidence="6">Binds 1 zinc ion per subunit.</text>
</comment>
<evidence type="ECO:0000313" key="9">
    <source>
        <dbReference type="EMBL" id="WCF98154.1"/>
    </source>
</evidence>
<dbReference type="Pfam" id="PF01400">
    <property type="entry name" value="Astacin"/>
    <property type="match status" value="1"/>
</dbReference>
<sequence>MKTINYLIGLVALSMAMFSCSNDYLEHPNNEKTESEQQKKNSVVVTLKSGIVVKQQGEKYYFQDDILLSEQQLEALEERGDFMPKESVADDETGIAVNTASGYNFVPVEVISKGNQTRSLAIYPTPYNMWAMVRFTYAHSSTGTTLNPYTKSLIQQALRHWERHTNVRFYNATNEPTRDPNYGFDYPFVNFCDGSENASYVGRIGGRQDLTLVPYGCSVGTVIHEIGHAIGLLHEQCRHDRDNYIDVNMSNIEPDSRSNFQKRTTNYYTVGSLDFNSVMMYSSYTGFEINPSIPAMRKKDGSTWVAQRDGLSENDKFFPNRFYLPYIARSDVYRELAEVVYKPDNTIMTEEERLELQAQLNYGNPTPPANGRIPNDF</sequence>
<comment type="caution">
    <text evidence="6">Lacks conserved residue(s) required for the propagation of feature annotation.</text>
</comment>
<dbReference type="PRINTS" id="PR00480">
    <property type="entry name" value="ASTACIN"/>
</dbReference>
<feature type="binding site" evidence="6">
    <location>
        <position position="228"/>
    </location>
    <ligand>
        <name>Zn(2+)</name>
        <dbReference type="ChEBI" id="CHEBI:29105"/>
        <note>catalytic</note>
    </ligand>
</feature>
<evidence type="ECO:0000256" key="2">
    <source>
        <dbReference type="ARBA" id="ARBA00022723"/>
    </source>
</evidence>
<gene>
    <name evidence="9" type="ORF">NY149_06390</name>
</gene>
<evidence type="ECO:0000256" key="6">
    <source>
        <dbReference type="PROSITE-ProRule" id="PRU01211"/>
    </source>
</evidence>
<keyword evidence="2 6" id="KW-0479">Metal-binding</keyword>
<dbReference type="PROSITE" id="PS51257">
    <property type="entry name" value="PROKAR_LIPOPROTEIN"/>
    <property type="match status" value="1"/>
</dbReference>
<dbReference type="EMBL" id="CP116613">
    <property type="protein sequence ID" value="WCF98154.1"/>
    <property type="molecule type" value="Genomic_DNA"/>
</dbReference>
<feature type="chain" id="PRO_5042194025" evidence="7">
    <location>
        <begin position="22"/>
        <end position="377"/>
    </location>
</feature>
<keyword evidence="4 6" id="KW-0862">Zinc</keyword>
<name>A0AAE9X6K8_PORGN</name>
<feature type="domain" description="Peptidase M12A" evidence="8">
    <location>
        <begin position="115"/>
        <end position="326"/>
    </location>
</feature>
<keyword evidence="1 6" id="KW-0645">Protease</keyword>
<dbReference type="PANTHER" id="PTHR10127:SF780">
    <property type="entry name" value="METALLOENDOPEPTIDASE"/>
    <property type="match status" value="1"/>
</dbReference>
<feature type="binding site" evidence="6">
    <location>
        <position position="234"/>
    </location>
    <ligand>
        <name>Zn(2+)</name>
        <dbReference type="ChEBI" id="CHEBI:29105"/>
        <note>catalytic</note>
    </ligand>
</feature>
<organism evidence="9 10">
    <name type="scientific">Porphyromonas gingivalis</name>
    <name type="common">Bacteroides gingivalis</name>
    <dbReference type="NCBI Taxonomy" id="837"/>
    <lineage>
        <taxon>Bacteria</taxon>
        <taxon>Pseudomonadati</taxon>
        <taxon>Bacteroidota</taxon>
        <taxon>Bacteroidia</taxon>
        <taxon>Bacteroidales</taxon>
        <taxon>Porphyromonadaceae</taxon>
        <taxon>Porphyromonas</taxon>
    </lineage>
</organism>
<feature type="signal peptide" evidence="7">
    <location>
        <begin position="1"/>
        <end position="21"/>
    </location>
</feature>
<evidence type="ECO:0000256" key="1">
    <source>
        <dbReference type="ARBA" id="ARBA00022670"/>
    </source>
</evidence>
<evidence type="ECO:0000256" key="3">
    <source>
        <dbReference type="ARBA" id="ARBA00022801"/>
    </source>
</evidence>
<keyword evidence="7" id="KW-0732">Signal</keyword>
<accession>A0AAE9X6K8</accession>
<evidence type="ECO:0000256" key="4">
    <source>
        <dbReference type="ARBA" id="ARBA00022833"/>
    </source>
</evidence>
<dbReference type="Proteomes" id="UP001179540">
    <property type="component" value="Chromosome"/>
</dbReference>
<dbReference type="PROSITE" id="PS51864">
    <property type="entry name" value="ASTACIN"/>
    <property type="match status" value="1"/>
</dbReference>
<dbReference type="SMART" id="SM00235">
    <property type="entry name" value="ZnMc"/>
    <property type="match status" value="1"/>
</dbReference>
<evidence type="ECO:0000256" key="7">
    <source>
        <dbReference type="SAM" id="SignalP"/>
    </source>
</evidence>
<dbReference type="GO" id="GO:0008270">
    <property type="term" value="F:zinc ion binding"/>
    <property type="evidence" value="ECO:0007669"/>
    <property type="project" value="UniProtKB-UniRule"/>
</dbReference>
<evidence type="ECO:0000259" key="8">
    <source>
        <dbReference type="PROSITE" id="PS51864"/>
    </source>
</evidence>
<dbReference type="InterPro" id="IPR006026">
    <property type="entry name" value="Peptidase_Metallo"/>
</dbReference>
<keyword evidence="3 6" id="KW-0378">Hydrolase</keyword>
<keyword evidence="5 6" id="KW-0482">Metalloprotease</keyword>
<dbReference type="Gene3D" id="3.40.390.10">
    <property type="entry name" value="Collagenase (Catalytic Domain)"/>
    <property type="match status" value="1"/>
</dbReference>
<dbReference type="PANTHER" id="PTHR10127">
    <property type="entry name" value="DISCOIDIN, CUB, EGF, LAMININ , AND ZINC METALLOPROTEASE DOMAIN CONTAINING"/>
    <property type="match status" value="1"/>
</dbReference>